<dbReference type="RefSeq" id="WP_379993887.1">
    <property type="nucleotide sequence ID" value="NZ_JBHSGN010000024.1"/>
</dbReference>
<reference evidence="2" key="1">
    <citation type="journal article" date="2019" name="Int. J. Syst. Evol. Microbiol.">
        <title>The Global Catalogue of Microorganisms (GCM) 10K type strain sequencing project: providing services to taxonomists for standard genome sequencing and annotation.</title>
        <authorList>
            <consortium name="The Broad Institute Genomics Platform"/>
            <consortium name="The Broad Institute Genome Sequencing Center for Infectious Disease"/>
            <person name="Wu L."/>
            <person name="Ma J."/>
        </authorList>
    </citation>
    <scope>NUCLEOTIDE SEQUENCE [LARGE SCALE GENOMIC DNA]</scope>
    <source>
        <strain evidence="2">CCUG 66188</strain>
    </source>
</reference>
<evidence type="ECO:0000313" key="1">
    <source>
        <dbReference type="EMBL" id="MFC4672693.1"/>
    </source>
</evidence>
<organism evidence="1 2">
    <name type="scientific">Dysgonomonas termitidis</name>
    <dbReference type="NCBI Taxonomy" id="1516126"/>
    <lineage>
        <taxon>Bacteria</taxon>
        <taxon>Pseudomonadati</taxon>
        <taxon>Bacteroidota</taxon>
        <taxon>Bacteroidia</taxon>
        <taxon>Bacteroidales</taxon>
        <taxon>Dysgonomonadaceae</taxon>
        <taxon>Dysgonomonas</taxon>
    </lineage>
</organism>
<dbReference type="EMBL" id="JBHSGN010000024">
    <property type="protein sequence ID" value="MFC4672693.1"/>
    <property type="molecule type" value="Genomic_DNA"/>
</dbReference>
<comment type="caution">
    <text evidence="1">The sequence shown here is derived from an EMBL/GenBank/DDBJ whole genome shotgun (WGS) entry which is preliminary data.</text>
</comment>
<accession>A0ABV9KRL6</accession>
<dbReference type="Proteomes" id="UP001596023">
    <property type="component" value="Unassembled WGS sequence"/>
</dbReference>
<proteinExistence type="predicted"/>
<gene>
    <name evidence="1" type="ORF">ACFO6W_03195</name>
</gene>
<keyword evidence="2" id="KW-1185">Reference proteome</keyword>
<name>A0ABV9KRL6_9BACT</name>
<protein>
    <submittedName>
        <fullName evidence="1">Uncharacterized protein</fullName>
    </submittedName>
</protein>
<evidence type="ECO:0000313" key="2">
    <source>
        <dbReference type="Proteomes" id="UP001596023"/>
    </source>
</evidence>
<sequence>MSNKKEIHQIAGDLANAGFNTSREKFLEQMRNLHPTSQQLFAGLVLAWIKDYAENYRIDDRNRRSIEECRKVINSFNALNGNEELKTKFPCI</sequence>